<dbReference type="SUPFAM" id="SSF110324">
    <property type="entry name" value="Ribosomal L27 protein-like"/>
    <property type="match status" value="1"/>
</dbReference>
<dbReference type="EMBL" id="CP016545">
    <property type="protein sequence ID" value="ANU07428.1"/>
    <property type="molecule type" value="Genomic_DNA"/>
</dbReference>
<evidence type="ECO:0000256" key="3">
    <source>
        <dbReference type="ARBA" id="ARBA00023274"/>
    </source>
</evidence>
<feature type="region of interest" description="Disordered" evidence="6">
    <location>
        <begin position="1"/>
        <end position="24"/>
    </location>
</feature>
<dbReference type="InterPro" id="IPR018261">
    <property type="entry name" value="Ribosomal_bL27_CS"/>
</dbReference>
<gene>
    <name evidence="5 7" type="primary">rpmA</name>
    <name evidence="7" type="ORF">A6F65_01120</name>
</gene>
<dbReference type="NCBIfam" id="TIGR00062">
    <property type="entry name" value="L27"/>
    <property type="match status" value="1"/>
</dbReference>
<evidence type="ECO:0000313" key="7">
    <source>
        <dbReference type="EMBL" id="ANU07428.1"/>
    </source>
</evidence>
<keyword evidence="8" id="KW-1185">Reference proteome</keyword>
<protein>
    <recommendedName>
        <fullName evidence="4 5">Large ribosomal subunit protein bL27</fullName>
    </recommendedName>
</protein>
<evidence type="ECO:0000256" key="6">
    <source>
        <dbReference type="SAM" id="MobiDB-lite"/>
    </source>
</evidence>
<dbReference type="PANTHER" id="PTHR15893:SF0">
    <property type="entry name" value="LARGE RIBOSOMAL SUBUNIT PROTEIN BL27M"/>
    <property type="match status" value="1"/>
</dbReference>
<evidence type="ECO:0000256" key="2">
    <source>
        <dbReference type="ARBA" id="ARBA00022980"/>
    </source>
</evidence>
<dbReference type="AlphaFoldDB" id="A0A1C7D7K3"/>
<dbReference type="OrthoDB" id="9803474at2"/>
<dbReference type="Proteomes" id="UP000092698">
    <property type="component" value="Chromosome"/>
</dbReference>
<dbReference type="KEGG" id="anh:A6F65_01120"/>
<evidence type="ECO:0000256" key="5">
    <source>
        <dbReference type="HAMAP-Rule" id="MF_00539"/>
    </source>
</evidence>
<comment type="similarity">
    <text evidence="1 5">Belongs to the bacterial ribosomal protein bL27 family.</text>
</comment>
<dbReference type="RefSeq" id="WP_067786651.1">
    <property type="nucleotide sequence ID" value="NZ_CP016545.1"/>
</dbReference>
<dbReference type="FunFam" id="2.40.50.100:FF:000020">
    <property type="entry name" value="50S ribosomal protein L27"/>
    <property type="match status" value="1"/>
</dbReference>
<dbReference type="Gene3D" id="2.40.50.100">
    <property type="match status" value="1"/>
</dbReference>
<dbReference type="PROSITE" id="PS00831">
    <property type="entry name" value="RIBOSOMAL_L27"/>
    <property type="match status" value="1"/>
</dbReference>
<dbReference type="HAMAP" id="MF_00539">
    <property type="entry name" value="Ribosomal_bL27"/>
    <property type="match status" value="1"/>
</dbReference>
<name>A0A1C7D7K3_9SPHN</name>
<accession>A0A1C7D7K3</accession>
<evidence type="ECO:0000256" key="4">
    <source>
        <dbReference type="ARBA" id="ARBA00035175"/>
    </source>
</evidence>
<dbReference type="STRING" id="645517.A6F65_01120"/>
<dbReference type="Pfam" id="PF01016">
    <property type="entry name" value="Ribosomal_L27"/>
    <property type="match status" value="1"/>
</dbReference>
<reference evidence="7 8" key="1">
    <citation type="submission" date="2016-07" db="EMBL/GenBank/DDBJ databases">
        <title>Complete genome sequence of Altererythrobacter namhicola JCM 16345T, containing esterase-encoding genes.</title>
        <authorList>
            <person name="Cheng H."/>
            <person name="Wu Y.-H."/>
            <person name="Jian S.-L."/>
            <person name="Huo Y.-Y."/>
            <person name="Wang C.-S."/>
            <person name="Xu X.-W."/>
        </authorList>
    </citation>
    <scope>NUCLEOTIDE SEQUENCE [LARGE SCALE GENOMIC DNA]</scope>
    <source>
        <strain evidence="7 8">JCM 16345</strain>
    </source>
</reference>
<evidence type="ECO:0000256" key="1">
    <source>
        <dbReference type="ARBA" id="ARBA00010797"/>
    </source>
</evidence>
<dbReference type="InterPro" id="IPR001684">
    <property type="entry name" value="Ribosomal_bL27"/>
</dbReference>
<keyword evidence="2 5" id="KW-0689">Ribosomal protein</keyword>
<organism evidence="7 8">
    <name type="scientific">Paraurantiacibacter namhicola</name>
    <dbReference type="NCBI Taxonomy" id="645517"/>
    <lineage>
        <taxon>Bacteria</taxon>
        <taxon>Pseudomonadati</taxon>
        <taxon>Pseudomonadota</taxon>
        <taxon>Alphaproteobacteria</taxon>
        <taxon>Sphingomonadales</taxon>
        <taxon>Erythrobacteraceae</taxon>
        <taxon>Paraurantiacibacter</taxon>
    </lineage>
</organism>
<dbReference type="PANTHER" id="PTHR15893">
    <property type="entry name" value="RIBOSOMAL PROTEIN L27"/>
    <property type="match status" value="1"/>
</dbReference>
<dbReference type="GO" id="GO:0022625">
    <property type="term" value="C:cytosolic large ribosomal subunit"/>
    <property type="evidence" value="ECO:0007669"/>
    <property type="project" value="TreeGrafter"/>
</dbReference>
<evidence type="ECO:0000313" key="8">
    <source>
        <dbReference type="Proteomes" id="UP000092698"/>
    </source>
</evidence>
<dbReference type="GO" id="GO:0006412">
    <property type="term" value="P:translation"/>
    <property type="evidence" value="ECO:0007669"/>
    <property type="project" value="UniProtKB-UniRule"/>
</dbReference>
<sequence length="89" mass="9588">MAHKKAGGSSRNGRDSAGRRLGVKKFGSQEVIPGNIIVRQRGTKFYPGSNVGMGKDHTLFALEAGRVRFHDGKLGRKYVSVDAMAEAAE</sequence>
<keyword evidence="3 5" id="KW-0687">Ribonucleoprotein</keyword>
<dbReference type="GO" id="GO:0003735">
    <property type="term" value="F:structural constituent of ribosome"/>
    <property type="evidence" value="ECO:0007669"/>
    <property type="project" value="InterPro"/>
</dbReference>
<proteinExistence type="inferred from homology"/>
<dbReference type="PATRIC" id="fig|645517.4.peg.1113"/>
<dbReference type="PRINTS" id="PR00063">
    <property type="entry name" value="RIBOSOMALL27"/>
</dbReference>